<organism evidence="1">
    <name type="scientific">Lepeophtheirus salmonis</name>
    <name type="common">Salmon louse</name>
    <name type="synonym">Caligus salmonis</name>
    <dbReference type="NCBI Taxonomy" id="72036"/>
    <lineage>
        <taxon>Eukaryota</taxon>
        <taxon>Metazoa</taxon>
        <taxon>Ecdysozoa</taxon>
        <taxon>Arthropoda</taxon>
        <taxon>Crustacea</taxon>
        <taxon>Multicrustacea</taxon>
        <taxon>Hexanauplia</taxon>
        <taxon>Copepoda</taxon>
        <taxon>Siphonostomatoida</taxon>
        <taxon>Caligidae</taxon>
        <taxon>Lepeophtheirus</taxon>
    </lineage>
</organism>
<dbReference type="AlphaFoldDB" id="A0A0K2U1W5"/>
<evidence type="ECO:0000313" key="1">
    <source>
        <dbReference type="EMBL" id="CDW31661.1"/>
    </source>
</evidence>
<sequence length="42" mass="5234">MKQSSFIVYMKLFFRARCRFLQHYGTRTQLFIPFNEFNLLIQ</sequence>
<protein>
    <submittedName>
        <fullName evidence="1">Uncharacterized protein</fullName>
    </submittedName>
</protein>
<reference evidence="1" key="1">
    <citation type="submission" date="2014-05" db="EMBL/GenBank/DDBJ databases">
        <authorList>
            <person name="Chronopoulou M."/>
        </authorList>
    </citation>
    <scope>NUCLEOTIDE SEQUENCE</scope>
    <source>
        <tissue evidence="1">Whole organism</tissue>
    </source>
</reference>
<proteinExistence type="predicted"/>
<dbReference type="EMBL" id="HACA01014300">
    <property type="protein sequence ID" value="CDW31661.1"/>
    <property type="molecule type" value="Transcribed_RNA"/>
</dbReference>
<accession>A0A0K2U1W5</accession>
<name>A0A0K2U1W5_LEPSM</name>